<sequence length="268" mass="29419">MTPTEIQKAVLQAEVYRVRKGWFVCPEVSANFRTAARVGGRLTGTTAAKALGIWSPPDQPFHIALPHNACRPRSRSSPFQRSTEVVDPGLVLHWNDDRSGQSPFVVPAAIWVPQVIGDVDAPQAAAVIDSALRLGYLDRNEWRSIFAALPLAKREGFSVVDGVPETGTESMVRFALSLVGIIARPQFEVGSRRGDLLVGDRLILEIDSEAHHSGRSARIRDSKRDRELAARGYVVLHFDYAEVMYDLPVVIAEIVALVRAGVHLRAAV</sequence>
<reference evidence="2 3" key="1">
    <citation type="submission" date="2024-03" db="EMBL/GenBank/DDBJ databases">
        <title>YIM 134122 draft genome.</title>
        <authorList>
            <person name="Zuo S."/>
            <person name="Xiong L."/>
        </authorList>
    </citation>
    <scope>NUCLEOTIDE SEQUENCE [LARGE SCALE GENOMIC DNA]</scope>
    <source>
        <strain evidence="2 3">YIM 134122</strain>
    </source>
</reference>
<dbReference type="RefSeq" id="WP_342112741.1">
    <property type="nucleotide sequence ID" value="NZ_JBCAUN010000001.1"/>
</dbReference>
<dbReference type="InterPro" id="IPR007569">
    <property type="entry name" value="DUF559"/>
</dbReference>
<evidence type="ECO:0000259" key="1">
    <source>
        <dbReference type="Pfam" id="PF04480"/>
    </source>
</evidence>
<comment type="caution">
    <text evidence="2">The sequence shown here is derived from an EMBL/GenBank/DDBJ whole genome shotgun (WGS) entry which is preliminary data.</text>
</comment>
<protein>
    <submittedName>
        <fullName evidence="2">DUF559 domain-containing protein</fullName>
    </submittedName>
</protein>
<evidence type="ECO:0000313" key="3">
    <source>
        <dbReference type="Proteomes" id="UP001425155"/>
    </source>
</evidence>
<evidence type="ECO:0000313" key="2">
    <source>
        <dbReference type="EMBL" id="MEN1946286.1"/>
    </source>
</evidence>
<dbReference type="SUPFAM" id="SSF52980">
    <property type="entry name" value="Restriction endonuclease-like"/>
    <property type="match status" value="1"/>
</dbReference>
<gene>
    <name evidence="2" type="ORF">WJX64_07010</name>
</gene>
<keyword evidence="3" id="KW-1185">Reference proteome</keyword>
<dbReference type="EMBL" id="JBCLVG010000001">
    <property type="protein sequence ID" value="MEN1946286.1"/>
    <property type="molecule type" value="Genomic_DNA"/>
</dbReference>
<name>A0ABU9W546_9MICO</name>
<dbReference type="Pfam" id="PF04480">
    <property type="entry name" value="DUF559"/>
    <property type="match status" value="1"/>
</dbReference>
<dbReference type="InterPro" id="IPR011335">
    <property type="entry name" value="Restrct_endonuc-II-like"/>
</dbReference>
<dbReference type="Gene3D" id="3.40.960.10">
    <property type="entry name" value="VSR Endonuclease"/>
    <property type="match status" value="1"/>
</dbReference>
<accession>A0ABU9W546</accession>
<proteinExistence type="predicted"/>
<organism evidence="2 3">
    <name type="scientific">Leifsonia stereocauli</name>
    <dbReference type="NCBI Taxonomy" id="3134136"/>
    <lineage>
        <taxon>Bacteria</taxon>
        <taxon>Bacillati</taxon>
        <taxon>Actinomycetota</taxon>
        <taxon>Actinomycetes</taxon>
        <taxon>Micrococcales</taxon>
        <taxon>Microbacteriaceae</taxon>
        <taxon>Leifsonia</taxon>
    </lineage>
</organism>
<dbReference type="Proteomes" id="UP001425155">
    <property type="component" value="Unassembled WGS sequence"/>
</dbReference>
<feature type="domain" description="DUF559" evidence="1">
    <location>
        <begin position="200"/>
        <end position="257"/>
    </location>
</feature>